<dbReference type="GeneID" id="82186481"/>
<dbReference type="KEGG" id="bcae:A4V03_04965"/>
<reference evidence="2" key="1">
    <citation type="submission" date="2016-04" db="EMBL/GenBank/DDBJ databases">
        <title>Complete Genome Sequences of Twelve Strains of a Stable Defined Moderately Diverse Mouse Microbiota 2 (sDMDMm2).</title>
        <authorList>
            <person name="Uchimura Y."/>
            <person name="Wyss M."/>
            <person name="Brugiroux S."/>
            <person name="Limenitakis J.P."/>
            <person name="Stecher B."/>
            <person name="McCoy K.D."/>
            <person name="Macpherson A.J."/>
        </authorList>
    </citation>
    <scope>NUCLEOTIDE SEQUENCE [LARGE SCALE GENOMIC DNA]</scope>
    <source>
        <strain evidence="2">I48</strain>
    </source>
</reference>
<dbReference type="AlphaFoldDB" id="A0A1C7GXC8"/>
<dbReference type="Proteomes" id="UP000092631">
    <property type="component" value="Chromosome"/>
</dbReference>
<protein>
    <submittedName>
        <fullName evidence="1">Uncharacterized protein</fullName>
    </submittedName>
</protein>
<name>A0A1C7GXC8_9BACE</name>
<sequence>MDYTYLSLSSASFCPAGSEFMLRFPIIGRAYRYGLSCQLRLHGKEEFARNTFQAGLLRHDDRPLQPKSERCGQIGVEISNLDIKG</sequence>
<gene>
    <name evidence="1" type="ORF">A4V03_04965</name>
</gene>
<dbReference type="RefSeq" id="WP_065538172.1">
    <property type="nucleotide sequence ID" value="NZ_CASOOE010000074.1"/>
</dbReference>
<dbReference type="OrthoDB" id="1032155at2"/>
<organism evidence="1 2">
    <name type="scientific">Bacteroides caecimuris</name>
    <dbReference type="NCBI Taxonomy" id="1796613"/>
    <lineage>
        <taxon>Bacteria</taxon>
        <taxon>Pseudomonadati</taxon>
        <taxon>Bacteroidota</taxon>
        <taxon>Bacteroidia</taxon>
        <taxon>Bacteroidales</taxon>
        <taxon>Bacteroidaceae</taxon>
        <taxon>Bacteroides</taxon>
    </lineage>
</organism>
<dbReference type="EMBL" id="CP015401">
    <property type="protein sequence ID" value="ANU56995.1"/>
    <property type="molecule type" value="Genomic_DNA"/>
</dbReference>
<proteinExistence type="predicted"/>
<evidence type="ECO:0000313" key="2">
    <source>
        <dbReference type="Proteomes" id="UP000092631"/>
    </source>
</evidence>
<keyword evidence="2" id="KW-1185">Reference proteome</keyword>
<evidence type="ECO:0000313" key="1">
    <source>
        <dbReference type="EMBL" id="ANU56995.1"/>
    </source>
</evidence>
<accession>A0A1C7GXC8</accession>